<dbReference type="AlphaFoldDB" id="A0A0A9AQX3"/>
<dbReference type="EMBL" id="GBRH01243796">
    <property type="protein sequence ID" value="JAD54099.1"/>
    <property type="molecule type" value="Transcribed_RNA"/>
</dbReference>
<accession>A0A0A9AQX3</accession>
<proteinExistence type="predicted"/>
<reference evidence="1" key="1">
    <citation type="submission" date="2014-09" db="EMBL/GenBank/DDBJ databases">
        <authorList>
            <person name="Magalhaes I.L.F."/>
            <person name="Oliveira U."/>
            <person name="Santos F.R."/>
            <person name="Vidigal T.H.D.A."/>
            <person name="Brescovit A.D."/>
            <person name="Santos A.J."/>
        </authorList>
    </citation>
    <scope>NUCLEOTIDE SEQUENCE</scope>
    <source>
        <tissue evidence="1">Shoot tissue taken approximately 20 cm above the soil surface</tissue>
    </source>
</reference>
<protein>
    <submittedName>
        <fullName evidence="1">Uncharacterized protein</fullName>
    </submittedName>
</protein>
<organism evidence="1">
    <name type="scientific">Arundo donax</name>
    <name type="common">Giant reed</name>
    <name type="synonym">Donax arundinaceus</name>
    <dbReference type="NCBI Taxonomy" id="35708"/>
    <lineage>
        <taxon>Eukaryota</taxon>
        <taxon>Viridiplantae</taxon>
        <taxon>Streptophyta</taxon>
        <taxon>Embryophyta</taxon>
        <taxon>Tracheophyta</taxon>
        <taxon>Spermatophyta</taxon>
        <taxon>Magnoliopsida</taxon>
        <taxon>Liliopsida</taxon>
        <taxon>Poales</taxon>
        <taxon>Poaceae</taxon>
        <taxon>PACMAD clade</taxon>
        <taxon>Arundinoideae</taxon>
        <taxon>Arundineae</taxon>
        <taxon>Arundo</taxon>
    </lineage>
</organism>
<reference evidence="1" key="2">
    <citation type="journal article" date="2015" name="Data Brief">
        <title>Shoot transcriptome of the giant reed, Arundo donax.</title>
        <authorList>
            <person name="Barrero R.A."/>
            <person name="Guerrero F.D."/>
            <person name="Moolhuijzen P."/>
            <person name="Goolsby J.A."/>
            <person name="Tidwell J."/>
            <person name="Bellgard S.E."/>
            <person name="Bellgard M.I."/>
        </authorList>
    </citation>
    <scope>NUCLEOTIDE SEQUENCE</scope>
    <source>
        <tissue evidence="1">Shoot tissue taken approximately 20 cm above the soil surface</tissue>
    </source>
</reference>
<evidence type="ECO:0000313" key="1">
    <source>
        <dbReference type="EMBL" id="JAD54099.1"/>
    </source>
</evidence>
<name>A0A0A9AQX3_ARUDO</name>
<sequence length="70" mass="8001">MIYLCFGSQELGFMFSIPKFTKQSILRRNNNNCTSSDKDLDTNVYLVAFIILSSIHTKEVGYVIAPFWSS</sequence>